<dbReference type="GO" id="GO:0004096">
    <property type="term" value="F:catalase activity"/>
    <property type="evidence" value="ECO:0007669"/>
    <property type="project" value="UniProtKB-EC"/>
</dbReference>
<dbReference type="GO" id="GO:0046872">
    <property type="term" value="F:metal ion binding"/>
    <property type="evidence" value="ECO:0007669"/>
    <property type="project" value="UniProtKB-KW"/>
</dbReference>
<dbReference type="SUPFAM" id="SSF56634">
    <property type="entry name" value="Heme-dependent catalase-like"/>
    <property type="match status" value="1"/>
</dbReference>
<keyword evidence="2 12" id="KW-0575">Peroxidase</keyword>
<dbReference type="PROSITE" id="PS00437">
    <property type="entry name" value="CATALASE_1"/>
    <property type="match status" value="1"/>
</dbReference>
<keyword evidence="6 11" id="KW-0408">Iron</keyword>
<dbReference type="InterPro" id="IPR024711">
    <property type="entry name" value="Catalase_clade1/3"/>
</dbReference>
<dbReference type="PROSITE" id="PS00438">
    <property type="entry name" value="CATALASE_2"/>
    <property type="match status" value="1"/>
</dbReference>
<evidence type="ECO:0000256" key="8">
    <source>
        <dbReference type="ARBA" id="ARBA00044729"/>
    </source>
</evidence>
<name>A0A8H7UJI0_9FUNG</name>
<evidence type="ECO:0000313" key="16">
    <source>
        <dbReference type="EMBL" id="KAG2185450.1"/>
    </source>
</evidence>
<evidence type="ECO:0000256" key="6">
    <source>
        <dbReference type="ARBA" id="ARBA00023004"/>
    </source>
</evidence>
<dbReference type="PANTHER" id="PTHR11465">
    <property type="entry name" value="CATALASE"/>
    <property type="match status" value="1"/>
</dbReference>
<accession>A0A8H7UJI0</accession>
<dbReference type="FunFam" id="2.40.180.10:FF:000001">
    <property type="entry name" value="Catalase"/>
    <property type="match status" value="1"/>
</dbReference>
<dbReference type="GO" id="GO:0020037">
    <property type="term" value="F:heme binding"/>
    <property type="evidence" value="ECO:0007669"/>
    <property type="project" value="InterPro"/>
</dbReference>
<evidence type="ECO:0000259" key="15">
    <source>
        <dbReference type="SMART" id="SM01060"/>
    </source>
</evidence>
<comment type="function">
    <text evidence="8 13">Catalyzes the degradation of hydrogen peroxide (H(2)O(2)) generated by peroxisomal oxidases to water and oxygen, thereby protecting cells from the toxic effects of hydrogen peroxide.</text>
</comment>
<dbReference type="Proteomes" id="UP000612746">
    <property type="component" value="Unassembled WGS sequence"/>
</dbReference>
<dbReference type="InterPro" id="IPR024708">
    <property type="entry name" value="Catalase_AS"/>
</dbReference>
<proteinExistence type="inferred from homology"/>
<dbReference type="EC" id="1.11.1.6" evidence="12"/>
<dbReference type="CDD" id="cd08156">
    <property type="entry name" value="catalase_clade_3"/>
    <property type="match status" value="1"/>
</dbReference>
<evidence type="ECO:0000256" key="13">
    <source>
        <dbReference type="RuleBase" id="RU004142"/>
    </source>
</evidence>
<evidence type="ECO:0000256" key="9">
    <source>
        <dbReference type="ARBA" id="ARBA00049254"/>
    </source>
</evidence>
<dbReference type="GO" id="GO:0042744">
    <property type="term" value="P:hydrogen peroxide catabolic process"/>
    <property type="evidence" value="ECO:0007669"/>
    <property type="project" value="UniProtKB-KW"/>
</dbReference>
<reference evidence="16" key="1">
    <citation type="submission" date="2020-12" db="EMBL/GenBank/DDBJ databases">
        <title>Metabolic potential, ecology and presence of endohyphal bacteria is reflected in genomic diversity of Mucoromycotina.</title>
        <authorList>
            <person name="Muszewska A."/>
            <person name="Okrasinska A."/>
            <person name="Steczkiewicz K."/>
            <person name="Drgas O."/>
            <person name="Orlowska M."/>
            <person name="Perlinska-Lenart U."/>
            <person name="Aleksandrzak-Piekarczyk T."/>
            <person name="Szatraj K."/>
            <person name="Zielenkiewicz U."/>
            <person name="Pilsyk S."/>
            <person name="Malc E."/>
            <person name="Mieczkowski P."/>
            <person name="Kruszewska J.S."/>
            <person name="Biernat P."/>
            <person name="Pawlowska J."/>
        </authorList>
    </citation>
    <scope>NUCLEOTIDE SEQUENCE</scope>
    <source>
        <strain evidence="16">WA0000051536</strain>
    </source>
</reference>
<gene>
    <name evidence="16" type="ORF">INT44_002241</name>
</gene>
<dbReference type="SMART" id="SM01060">
    <property type="entry name" value="Catalase"/>
    <property type="match status" value="1"/>
</dbReference>
<evidence type="ECO:0000256" key="10">
    <source>
        <dbReference type="PIRSR" id="PIRSR038928-1"/>
    </source>
</evidence>
<comment type="cofactor">
    <cofactor evidence="11">
        <name>heme</name>
        <dbReference type="ChEBI" id="CHEBI:30413"/>
    </cofactor>
</comment>
<dbReference type="PROSITE" id="PS51402">
    <property type="entry name" value="CATALASE_3"/>
    <property type="match status" value="1"/>
</dbReference>
<comment type="similarity">
    <text evidence="1 12">Belongs to the catalase family.</text>
</comment>
<evidence type="ECO:0000256" key="11">
    <source>
        <dbReference type="PIRSR" id="PIRSR038928-2"/>
    </source>
</evidence>
<dbReference type="OrthoDB" id="6880011at2759"/>
<comment type="caution">
    <text evidence="16">The sequence shown here is derived from an EMBL/GenBank/DDBJ whole genome shotgun (WGS) entry which is preliminary data.</text>
</comment>
<evidence type="ECO:0000256" key="1">
    <source>
        <dbReference type="ARBA" id="ARBA00005329"/>
    </source>
</evidence>
<sequence>MSGNNYLTTSNGNPVENNQTSQTAGQWGPVLLQDFHLIDKLAHFDRERIPERVVHAKGAGAHGVFVAGKLEVTHDFSKITKAKFLNQVGKKTPVFLRFSTVGGEKGSADTARDPRGFAVKFYTEEGNWDMVGNNTPVFFIRDPSKFPDFIHTQKRNPQTNCGDPDAFWDFLSLVPESIHQVTVLFSDRGTPDGYRRMNGYSSHTLKLVDHDGNFKYVKWHFKTDQGIKNFTAEEAAKLTADPDYATRDLFDAIARGEHPSWTVYVQVMDPQDAKKYRFNPFDVTKVWPHKDYPLQQIGKLTLNRNPENYFAEVEQAAFSPSHIVPGIDITADRMLQGRLFSYPDTHRHRLGANYTQIPINQPQSRVANHQRDGAMAVNGNGGASANYEPNSGNGPFQNNVKATTFTAEEIHGATGRHSYELTDVDFVQAGNLYRLMSAQDKTNLVNNIVGHIKNAKKHIRDRQIANFKRADPEYGRRIEEGVVKASAKA</sequence>
<dbReference type="Pfam" id="PF00199">
    <property type="entry name" value="Catalase"/>
    <property type="match status" value="1"/>
</dbReference>
<evidence type="ECO:0000313" key="17">
    <source>
        <dbReference type="Proteomes" id="UP000612746"/>
    </source>
</evidence>
<dbReference type="PIRSF" id="PIRSF038928">
    <property type="entry name" value="Catalase_clade1-3"/>
    <property type="match status" value="1"/>
</dbReference>
<evidence type="ECO:0000256" key="7">
    <source>
        <dbReference type="ARBA" id="ARBA00023324"/>
    </source>
</evidence>
<evidence type="ECO:0000256" key="14">
    <source>
        <dbReference type="SAM" id="MobiDB-lite"/>
    </source>
</evidence>
<dbReference type="GO" id="GO:0042542">
    <property type="term" value="P:response to hydrogen peroxide"/>
    <property type="evidence" value="ECO:0007669"/>
    <property type="project" value="TreeGrafter"/>
</dbReference>
<keyword evidence="5 12" id="KW-0560">Oxidoreductase</keyword>
<dbReference type="AlphaFoldDB" id="A0A8H7UJI0"/>
<keyword evidence="7 12" id="KW-0376">Hydrogen peroxide</keyword>
<feature type="region of interest" description="Disordered" evidence="14">
    <location>
        <begin position="1"/>
        <end position="22"/>
    </location>
</feature>
<feature type="domain" description="Catalase core" evidence="15">
    <location>
        <begin position="8"/>
        <end position="396"/>
    </location>
</feature>
<comment type="catalytic activity">
    <reaction evidence="9 12">
        <text>2 H2O2 = O2 + 2 H2O</text>
        <dbReference type="Rhea" id="RHEA:20309"/>
        <dbReference type="ChEBI" id="CHEBI:15377"/>
        <dbReference type="ChEBI" id="CHEBI:15379"/>
        <dbReference type="ChEBI" id="CHEBI:16240"/>
        <dbReference type="EC" id="1.11.1.6"/>
    </reaction>
</comment>
<dbReference type="InterPro" id="IPR011614">
    <property type="entry name" value="Catalase_core"/>
</dbReference>
<keyword evidence="17" id="KW-1185">Reference proteome</keyword>
<dbReference type="InterPro" id="IPR010582">
    <property type="entry name" value="Catalase_immune_responsive"/>
</dbReference>
<feature type="binding site" description="axial binding residue" evidence="11">
    <location>
        <position position="342"/>
    </location>
    <ligand>
        <name>heme</name>
        <dbReference type="ChEBI" id="CHEBI:30413"/>
    </ligand>
    <ligandPart>
        <name>Fe</name>
        <dbReference type="ChEBI" id="CHEBI:18248"/>
    </ligandPart>
</feature>
<dbReference type="InterPro" id="IPR002226">
    <property type="entry name" value="Catalase_haem_BS"/>
</dbReference>
<dbReference type="Pfam" id="PF06628">
    <property type="entry name" value="Catalase-rel"/>
    <property type="match status" value="1"/>
</dbReference>
<keyword evidence="3 11" id="KW-0349">Heme</keyword>
<feature type="active site" evidence="10">
    <location>
        <position position="133"/>
    </location>
</feature>
<protein>
    <recommendedName>
        <fullName evidence="12">Catalase</fullName>
        <ecNumber evidence="12">1.11.1.6</ecNumber>
    </recommendedName>
</protein>
<dbReference type="InterPro" id="IPR020835">
    <property type="entry name" value="Catalase_sf"/>
</dbReference>
<dbReference type="Gene3D" id="2.40.180.10">
    <property type="entry name" value="Catalase core domain"/>
    <property type="match status" value="1"/>
</dbReference>
<dbReference type="InterPro" id="IPR018028">
    <property type="entry name" value="Catalase"/>
</dbReference>
<evidence type="ECO:0000256" key="5">
    <source>
        <dbReference type="ARBA" id="ARBA00023002"/>
    </source>
</evidence>
<evidence type="ECO:0000256" key="2">
    <source>
        <dbReference type="ARBA" id="ARBA00022559"/>
    </source>
</evidence>
<organism evidence="16 17">
    <name type="scientific">Umbelopsis vinacea</name>
    <dbReference type="NCBI Taxonomy" id="44442"/>
    <lineage>
        <taxon>Eukaryota</taxon>
        <taxon>Fungi</taxon>
        <taxon>Fungi incertae sedis</taxon>
        <taxon>Mucoromycota</taxon>
        <taxon>Mucoromycotina</taxon>
        <taxon>Umbelopsidomycetes</taxon>
        <taxon>Umbelopsidales</taxon>
        <taxon>Umbelopsidaceae</taxon>
        <taxon>Umbelopsis</taxon>
    </lineage>
</organism>
<evidence type="ECO:0000256" key="4">
    <source>
        <dbReference type="ARBA" id="ARBA00022723"/>
    </source>
</evidence>
<dbReference type="PRINTS" id="PR00067">
    <property type="entry name" value="CATALASE"/>
</dbReference>
<evidence type="ECO:0000256" key="3">
    <source>
        <dbReference type="ARBA" id="ARBA00022617"/>
    </source>
</evidence>
<keyword evidence="4 11" id="KW-0479">Metal-binding</keyword>
<dbReference type="PANTHER" id="PTHR11465:SF9">
    <property type="entry name" value="CATALASE"/>
    <property type="match status" value="1"/>
</dbReference>
<dbReference type="InterPro" id="IPR040333">
    <property type="entry name" value="Catalase_3"/>
</dbReference>
<feature type="active site" evidence="10">
    <location>
        <position position="55"/>
    </location>
</feature>
<dbReference type="GO" id="GO:0005777">
    <property type="term" value="C:peroxisome"/>
    <property type="evidence" value="ECO:0007669"/>
    <property type="project" value="TreeGrafter"/>
</dbReference>
<evidence type="ECO:0000256" key="12">
    <source>
        <dbReference type="RuleBase" id="RU000498"/>
    </source>
</evidence>
<dbReference type="GO" id="GO:0005739">
    <property type="term" value="C:mitochondrion"/>
    <property type="evidence" value="ECO:0007669"/>
    <property type="project" value="TreeGrafter"/>
</dbReference>
<dbReference type="EMBL" id="JAEPRA010000005">
    <property type="protein sequence ID" value="KAG2185450.1"/>
    <property type="molecule type" value="Genomic_DNA"/>
</dbReference>